<dbReference type="Proteomes" id="UP000288216">
    <property type="component" value="Unassembled WGS sequence"/>
</dbReference>
<gene>
    <name evidence="1" type="ORF">scyTo_0015273</name>
</gene>
<organism evidence="1 2">
    <name type="scientific">Scyliorhinus torazame</name>
    <name type="common">Cloudy catshark</name>
    <name type="synonym">Catulus torazame</name>
    <dbReference type="NCBI Taxonomy" id="75743"/>
    <lineage>
        <taxon>Eukaryota</taxon>
        <taxon>Metazoa</taxon>
        <taxon>Chordata</taxon>
        <taxon>Craniata</taxon>
        <taxon>Vertebrata</taxon>
        <taxon>Chondrichthyes</taxon>
        <taxon>Elasmobranchii</taxon>
        <taxon>Galeomorphii</taxon>
        <taxon>Galeoidea</taxon>
        <taxon>Carcharhiniformes</taxon>
        <taxon>Scyliorhinidae</taxon>
        <taxon>Scyliorhinus</taxon>
    </lineage>
</organism>
<sequence length="111" mass="12518">MSTRLKTMRKNIRDNQENKDRAQELAMAAYVPLAGIKVMVKILPSKPGFAPKWSGPYEIIISGDTCACLDIRGKGAWKHWTQLKLYEEKTTSQGFSHSYRLCADEKLDAVA</sequence>
<keyword evidence="2" id="KW-1185">Reference proteome</keyword>
<accession>A0A401P7D9</accession>
<dbReference type="EMBL" id="BFAA01008596">
    <property type="protein sequence ID" value="GCB69023.1"/>
    <property type="molecule type" value="Genomic_DNA"/>
</dbReference>
<reference evidence="1 2" key="1">
    <citation type="journal article" date="2018" name="Nat. Ecol. Evol.">
        <title>Shark genomes provide insights into elasmobranch evolution and the origin of vertebrates.</title>
        <authorList>
            <person name="Hara Y"/>
            <person name="Yamaguchi K"/>
            <person name="Onimaru K"/>
            <person name="Kadota M"/>
            <person name="Koyanagi M"/>
            <person name="Keeley SD"/>
            <person name="Tatsumi K"/>
            <person name="Tanaka K"/>
            <person name="Motone F"/>
            <person name="Kageyama Y"/>
            <person name="Nozu R"/>
            <person name="Adachi N"/>
            <person name="Nishimura O"/>
            <person name="Nakagawa R"/>
            <person name="Tanegashima C"/>
            <person name="Kiyatake I"/>
            <person name="Matsumoto R"/>
            <person name="Murakumo K"/>
            <person name="Nishida K"/>
            <person name="Terakita A"/>
            <person name="Kuratani S"/>
            <person name="Sato K"/>
            <person name="Hyodo S Kuraku.S."/>
        </authorList>
    </citation>
    <scope>NUCLEOTIDE SEQUENCE [LARGE SCALE GENOMIC DNA]</scope>
</reference>
<dbReference type="AlphaFoldDB" id="A0A401P7D9"/>
<evidence type="ECO:0008006" key="3">
    <source>
        <dbReference type="Google" id="ProtNLM"/>
    </source>
</evidence>
<evidence type="ECO:0000313" key="2">
    <source>
        <dbReference type="Proteomes" id="UP000288216"/>
    </source>
</evidence>
<dbReference type="OMA" id="CACLDIR"/>
<name>A0A401P7D9_SCYTO</name>
<protein>
    <recommendedName>
        <fullName evidence="3">Murine leukemia virus integrase C-terminal domain-containing protein</fullName>
    </recommendedName>
</protein>
<evidence type="ECO:0000313" key="1">
    <source>
        <dbReference type="EMBL" id="GCB69023.1"/>
    </source>
</evidence>
<dbReference type="OrthoDB" id="10429422at2759"/>
<comment type="caution">
    <text evidence="1">The sequence shown here is derived from an EMBL/GenBank/DDBJ whole genome shotgun (WGS) entry which is preliminary data.</text>
</comment>
<dbReference type="Gene3D" id="2.30.30.850">
    <property type="match status" value="1"/>
</dbReference>
<proteinExistence type="predicted"/>